<reference evidence="2 3" key="1">
    <citation type="submission" date="2013-12" db="EMBL/GenBank/DDBJ databases">
        <title>Genome and proteome characterization of Caldibacillus debilis GB1 derived from a cellulolytic aero-tolerant co-culture.</title>
        <authorList>
            <person name="Wushke S.T."/>
            <person name="Zhang X."/>
            <person name="Fristensky B."/>
            <person name="Wilkins J.A."/>
            <person name="Levin D.B."/>
            <person name="Sparling R."/>
        </authorList>
    </citation>
    <scope>NUCLEOTIDE SEQUENCE [LARGE SCALE GENOMIC DNA]</scope>
    <source>
        <strain evidence="2 3">GB1</strain>
    </source>
</reference>
<keyword evidence="1" id="KW-1133">Transmembrane helix</keyword>
<evidence type="ECO:0000313" key="2">
    <source>
        <dbReference type="EMBL" id="RKO61716.1"/>
    </source>
</evidence>
<accession>A0A420VDT3</accession>
<keyword evidence="1" id="KW-0812">Transmembrane</keyword>
<dbReference type="InterPro" id="IPR012156">
    <property type="entry name" value="Cold_shock_CspA"/>
</dbReference>
<dbReference type="PIRSF" id="PIRSF002599">
    <property type="entry name" value="Cold_shock_A"/>
    <property type="match status" value="1"/>
</dbReference>
<name>A0A420VDT3_9BACI</name>
<evidence type="ECO:0000256" key="1">
    <source>
        <dbReference type="SAM" id="Phobius"/>
    </source>
</evidence>
<feature type="transmembrane region" description="Helical" evidence="1">
    <location>
        <begin position="6"/>
        <end position="23"/>
    </location>
</feature>
<keyword evidence="3" id="KW-1185">Reference proteome</keyword>
<dbReference type="RefSeq" id="WP_120669069.1">
    <property type="nucleotide sequence ID" value="NZ_AZRV01000035.1"/>
</dbReference>
<dbReference type="Proteomes" id="UP000286235">
    <property type="component" value="Unassembled WGS sequence"/>
</dbReference>
<comment type="caution">
    <text evidence="2">The sequence shown here is derived from an EMBL/GenBank/DDBJ whole genome shotgun (WGS) entry which is preliminary data.</text>
</comment>
<proteinExistence type="predicted"/>
<protein>
    <submittedName>
        <fullName evidence="2">Putative membrane protein</fullName>
    </submittedName>
</protein>
<organism evidence="2 3">
    <name type="scientific">Caldibacillus debilis GB1</name>
    <dbReference type="NCBI Taxonomy" id="1339248"/>
    <lineage>
        <taxon>Bacteria</taxon>
        <taxon>Bacillati</taxon>
        <taxon>Bacillota</taxon>
        <taxon>Bacilli</taxon>
        <taxon>Bacillales</taxon>
        <taxon>Bacillaceae</taxon>
        <taxon>Caldibacillus</taxon>
    </lineage>
</organism>
<dbReference type="AlphaFoldDB" id="A0A420VDT3"/>
<dbReference type="InterPro" id="IPR010718">
    <property type="entry name" value="DUF1294"/>
</dbReference>
<dbReference type="GO" id="GO:0003676">
    <property type="term" value="F:nucleic acid binding"/>
    <property type="evidence" value="ECO:0007669"/>
    <property type="project" value="InterPro"/>
</dbReference>
<dbReference type="Pfam" id="PF06961">
    <property type="entry name" value="DUF1294"/>
    <property type="match status" value="1"/>
</dbReference>
<dbReference type="EMBL" id="AZRV01000035">
    <property type="protein sequence ID" value="RKO61716.1"/>
    <property type="molecule type" value="Genomic_DNA"/>
</dbReference>
<sequence>MLTMLIGYALFINLAGLAMMFLDKQKAKRGSYRIPEVDLWEIALIGGALGATLGMELFRHKTKHSRFKFGFPLLAVLQVVGYFYIASFLG</sequence>
<feature type="transmembrane region" description="Helical" evidence="1">
    <location>
        <begin position="69"/>
        <end position="89"/>
    </location>
</feature>
<evidence type="ECO:0000313" key="3">
    <source>
        <dbReference type="Proteomes" id="UP000286235"/>
    </source>
</evidence>
<gene>
    <name evidence="2" type="ORF">Cdeb_01187</name>
</gene>
<keyword evidence="1" id="KW-0472">Membrane</keyword>